<evidence type="ECO:0000313" key="1">
    <source>
        <dbReference type="EMBL" id="EEH09807.1"/>
    </source>
</evidence>
<reference evidence="1" key="1">
    <citation type="submission" date="2009-02" db="EMBL/GenBank/DDBJ databases">
        <title>The Genome Sequence of Ajellomyces capsulatus strain G186AR.</title>
        <authorList>
            <consortium name="The Broad Institute Genome Sequencing Platform"/>
            <person name="Champion M."/>
            <person name="Cuomo C."/>
            <person name="Ma L.-J."/>
            <person name="Henn M.R."/>
            <person name="Sil A."/>
            <person name="Goldman B."/>
            <person name="Young S.K."/>
            <person name="Kodira C.D."/>
            <person name="Zeng Q."/>
            <person name="Koehrsen M."/>
            <person name="Alvarado L."/>
            <person name="Berlin A."/>
            <person name="Borenstein D."/>
            <person name="Chen Z."/>
            <person name="Engels R."/>
            <person name="Freedman E."/>
            <person name="Gellesch M."/>
            <person name="Goldberg J."/>
            <person name="Griggs A."/>
            <person name="Gujja S."/>
            <person name="Heiman D."/>
            <person name="Hepburn T."/>
            <person name="Howarth C."/>
            <person name="Jen D."/>
            <person name="Larson L."/>
            <person name="Lewis B."/>
            <person name="Mehta T."/>
            <person name="Park D."/>
            <person name="Pearson M."/>
            <person name="Roberts A."/>
            <person name="Saif S."/>
            <person name="Shea T."/>
            <person name="Shenoy N."/>
            <person name="Sisk P."/>
            <person name="Stolte C."/>
            <person name="Sykes S."/>
            <person name="Walk T."/>
            <person name="White J."/>
            <person name="Yandava C."/>
            <person name="Klein B."/>
            <person name="McEwen J.G."/>
            <person name="Puccia R."/>
            <person name="Goldman G.H."/>
            <person name="Felipe M.S."/>
            <person name="Nino-Vega G."/>
            <person name="San-Blas G."/>
            <person name="Taylor J."/>
            <person name="Mendoza L."/>
            <person name="Galagan J."/>
            <person name="Nusbaum C."/>
            <person name="Birren B."/>
        </authorList>
    </citation>
    <scope>NUCLEOTIDE SEQUENCE</scope>
    <source>
        <strain evidence="1">G186AR</strain>
    </source>
</reference>
<sequence length="135" mass="14374">MARTIRYGGLCKPGRARGMVWYGTVSYCSINQLAACLNPVKQGHMRTGGGDPIPAEWLSVGACTTSTHYIAAPKSQNSGRAALLAEHGVEFGYFGNSVMVLVILLDEFTVPQPVDPSSGYMVTNTERAVSSYLGA</sequence>
<protein>
    <submittedName>
        <fullName evidence="1">Uncharacterized protein</fullName>
    </submittedName>
</protein>
<dbReference type="InParanoid" id="C0NEY6"/>
<proteinExistence type="predicted"/>
<gene>
    <name evidence="1" type="ORF">HCBG_01452</name>
</gene>
<dbReference type="Proteomes" id="UP000001631">
    <property type="component" value="Unassembled WGS sequence"/>
</dbReference>
<dbReference type="EMBL" id="GG663364">
    <property type="protein sequence ID" value="EEH09807.1"/>
    <property type="molecule type" value="Genomic_DNA"/>
</dbReference>
<dbReference type="HOGENOM" id="CLU_1885184_0_0_1"/>
<name>C0NEY6_AJECG</name>
<organism evidence="1 2">
    <name type="scientific">Ajellomyces capsulatus (strain G186AR / H82 / ATCC MYA-2454 / RMSCC 2432)</name>
    <name type="common">Darling's disease fungus</name>
    <name type="synonym">Histoplasma capsulatum</name>
    <dbReference type="NCBI Taxonomy" id="447093"/>
    <lineage>
        <taxon>Eukaryota</taxon>
        <taxon>Fungi</taxon>
        <taxon>Dikarya</taxon>
        <taxon>Ascomycota</taxon>
        <taxon>Pezizomycotina</taxon>
        <taxon>Eurotiomycetes</taxon>
        <taxon>Eurotiomycetidae</taxon>
        <taxon>Onygenales</taxon>
        <taxon>Ajellomycetaceae</taxon>
        <taxon>Histoplasma</taxon>
    </lineage>
</organism>
<dbReference type="AlphaFoldDB" id="C0NEY6"/>
<dbReference type="RefSeq" id="XP_045290288.1">
    <property type="nucleotide sequence ID" value="XM_045428502.1"/>
</dbReference>
<accession>C0NEY6</accession>
<keyword evidence="2" id="KW-1185">Reference proteome</keyword>
<dbReference type="GeneID" id="69034469"/>
<evidence type="ECO:0000313" key="2">
    <source>
        <dbReference type="Proteomes" id="UP000001631"/>
    </source>
</evidence>